<dbReference type="PANTHER" id="PTHR24305">
    <property type="entry name" value="CYTOCHROME P450"/>
    <property type="match status" value="1"/>
</dbReference>
<evidence type="ECO:0000256" key="5">
    <source>
        <dbReference type="ARBA" id="ARBA00023002"/>
    </source>
</evidence>
<dbReference type="GO" id="GO:0004497">
    <property type="term" value="F:monooxygenase activity"/>
    <property type="evidence" value="ECO:0007669"/>
    <property type="project" value="UniProtKB-KW"/>
</dbReference>
<evidence type="ECO:0000256" key="3">
    <source>
        <dbReference type="ARBA" id="ARBA00022617"/>
    </source>
</evidence>
<evidence type="ECO:0000313" key="11">
    <source>
        <dbReference type="EMBL" id="KAK8114019.1"/>
    </source>
</evidence>
<evidence type="ECO:0000256" key="9">
    <source>
        <dbReference type="RuleBase" id="RU000461"/>
    </source>
</evidence>
<keyword evidence="12" id="KW-1185">Reference proteome</keyword>
<dbReference type="Gene3D" id="1.10.630.10">
    <property type="entry name" value="Cytochrome P450"/>
    <property type="match status" value="1"/>
</dbReference>
<feature type="binding site" description="axial binding residue" evidence="8">
    <location>
        <position position="458"/>
    </location>
    <ligand>
        <name>heme</name>
        <dbReference type="ChEBI" id="CHEBI:30413"/>
    </ligand>
    <ligandPart>
        <name>Fe</name>
        <dbReference type="ChEBI" id="CHEBI:18248"/>
    </ligandPart>
</feature>
<dbReference type="EMBL" id="JAQQWP010000006">
    <property type="protein sequence ID" value="KAK8114019.1"/>
    <property type="molecule type" value="Genomic_DNA"/>
</dbReference>
<dbReference type="AlphaFoldDB" id="A0AAW0QRU6"/>
<protein>
    <recommendedName>
        <fullName evidence="13">Cytochrome P450</fullName>
    </recommendedName>
</protein>
<dbReference type="GO" id="GO:0016705">
    <property type="term" value="F:oxidoreductase activity, acting on paired donors, with incorporation or reduction of molecular oxygen"/>
    <property type="evidence" value="ECO:0007669"/>
    <property type="project" value="InterPro"/>
</dbReference>
<dbReference type="InterPro" id="IPR050121">
    <property type="entry name" value="Cytochrome_P450_monoxygenase"/>
</dbReference>
<proteinExistence type="inferred from homology"/>
<dbReference type="GO" id="GO:0020037">
    <property type="term" value="F:heme binding"/>
    <property type="evidence" value="ECO:0007669"/>
    <property type="project" value="InterPro"/>
</dbReference>
<keyword evidence="10" id="KW-0472">Membrane</keyword>
<evidence type="ECO:0000313" key="12">
    <source>
        <dbReference type="Proteomes" id="UP001392437"/>
    </source>
</evidence>
<evidence type="ECO:0000256" key="4">
    <source>
        <dbReference type="ARBA" id="ARBA00022723"/>
    </source>
</evidence>
<dbReference type="PRINTS" id="PR00463">
    <property type="entry name" value="EP450I"/>
</dbReference>
<dbReference type="CDD" id="cd11062">
    <property type="entry name" value="CYP58-like"/>
    <property type="match status" value="1"/>
</dbReference>
<evidence type="ECO:0000256" key="7">
    <source>
        <dbReference type="ARBA" id="ARBA00023033"/>
    </source>
</evidence>
<dbReference type="PANTHER" id="PTHR24305:SF157">
    <property type="entry name" value="N-ACETYLTRYPTOPHAN 6-HYDROXYLASE IVOC-RELATED"/>
    <property type="match status" value="1"/>
</dbReference>
<gene>
    <name evidence="11" type="ORF">PG999_006088</name>
</gene>
<evidence type="ECO:0000256" key="8">
    <source>
        <dbReference type="PIRSR" id="PIRSR602401-1"/>
    </source>
</evidence>
<reference evidence="11 12" key="1">
    <citation type="submission" date="2023-01" db="EMBL/GenBank/DDBJ databases">
        <title>Analysis of 21 Apiospora genomes using comparative genomics revels a genus with tremendous synthesis potential of carbohydrate active enzymes and secondary metabolites.</title>
        <authorList>
            <person name="Sorensen T."/>
        </authorList>
    </citation>
    <scope>NUCLEOTIDE SEQUENCE [LARGE SCALE GENOMIC DNA]</scope>
    <source>
        <strain evidence="11 12">CBS 117206</strain>
    </source>
</reference>
<comment type="cofactor">
    <cofactor evidence="1 8">
        <name>heme</name>
        <dbReference type="ChEBI" id="CHEBI:30413"/>
    </cofactor>
</comment>
<dbReference type="InterPro" id="IPR017972">
    <property type="entry name" value="Cyt_P450_CS"/>
</dbReference>
<keyword evidence="4 8" id="KW-0479">Metal-binding</keyword>
<dbReference type="InterPro" id="IPR002401">
    <property type="entry name" value="Cyt_P450_E_grp-I"/>
</dbReference>
<accession>A0AAW0QRU6</accession>
<keyword evidence="6 8" id="KW-0408">Iron</keyword>
<dbReference type="PRINTS" id="PR00385">
    <property type="entry name" value="P450"/>
</dbReference>
<evidence type="ECO:0000256" key="1">
    <source>
        <dbReference type="ARBA" id="ARBA00001971"/>
    </source>
</evidence>
<keyword evidence="3 8" id="KW-0349">Heme</keyword>
<dbReference type="InterPro" id="IPR001128">
    <property type="entry name" value="Cyt_P450"/>
</dbReference>
<dbReference type="InterPro" id="IPR036396">
    <property type="entry name" value="Cyt_P450_sf"/>
</dbReference>
<comment type="similarity">
    <text evidence="2 9">Belongs to the cytochrome P450 family.</text>
</comment>
<dbReference type="GO" id="GO:0005506">
    <property type="term" value="F:iron ion binding"/>
    <property type="evidence" value="ECO:0007669"/>
    <property type="project" value="InterPro"/>
</dbReference>
<keyword evidence="10" id="KW-1133">Transmembrane helix</keyword>
<name>A0AAW0QRU6_9PEZI</name>
<evidence type="ECO:0000256" key="10">
    <source>
        <dbReference type="SAM" id="Phobius"/>
    </source>
</evidence>
<dbReference type="SUPFAM" id="SSF48264">
    <property type="entry name" value="Cytochrome P450"/>
    <property type="match status" value="1"/>
</dbReference>
<organism evidence="11 12">
    <name type="scientific">Apiospora kogelbergensis</name>
    <dbReference type="NCBI Taxonomy" id="1337665"/>
    <lineage>
        <taxon>Eukaryota</taxon>
        <taxon>Fungi</taxon>
        <taxon>Dikarya</taxon>
        <taxon>Ascomycota</taxon>
        <taxon>Pezizomycotina</taxon>
        <taxon>Sordariomycetes</taxon>
        <taxon>Xylariomycetidae</taxon>
        <taxon>Amphisphaeriales</taxon>
        <taxon>Apiosporaceae</taxon>
        <taxon>Apiospora</taxon>
    </lineage>
</organism>
<dbReference type="PROSITE" id="PS00086">
    <property type="entry name" value="CYTOCHROME_P450"/>
    <property type="match status" value="1"/>
</dbReference>
<evidence type="ECO:0000256" key="2">
    <source>
        <dbReference type="ARBA" id="ARBA00010617"/>
    </source>
</evidence>
<evidence type="ECO:0000256" key="6">
    <source>
        <dbReference type="ARBA" id="ARBA00023004"/>
    </source>
</evidence>
<keyword evidence="10" id="KW-0812">Transmembrane</keyword>
<dbReference type="Proteomes" id="UP001392437">
    <property type="component" value="Unassembled WGS sequence"/>
</dbReference>
<dbReference type="Pfam" id="PF00067">
    <property type="entry name" value="p450"/>
    <property type="match status" value="1"/>
</dbReference>
<keyword evidence="5 9" id="KW-0560">Oxidoreductase</keyword>
<keyword evidence="7 9" id="KW-0503">Monooxygenase</keyword>
<comment type="caution">
    <text evidence="11">The sequence shown here is derived from an EMBL/GenBank/DDBJ whole genome shotgun (WGS) entry which is preliminary data.</text>
</comment>
<feature type="transmembrane region" description="Helical" evidence="10">
    <location>
        <begin position="6"/>
        <end position="32"/>
    </location>
</feature>
<evidence type="ECO:0008006" key="13">
    <source>
        <dbReference type="Google" id="ProtNLM"/>
    </source>
</evidence>
<sequence length="515" mass="57945">MLLELANVVTLLKVCLLGWATYCLLTAVYNVYFHPLRKFPGPLAARASNGWKLYMEVVRQESPAHLLQKLHQQYGDVVRIRPNELNFSSAKAYHDIYNPAARWDKDRVQYESVGADHSTVCLIPYEEAKQRKAILGALFSRRSVLSLQGLVRRKVDHLVQVLQKRNSEGKSSDLLMAFRCVALDAATDFCFGTSLDALDAPDFRAPLLVAMDAALPGFAVMKHFPLLRKVALSLPPWFVGRLYPDMVGLPRTQEMLRRQVANVITHPEILKAKPHPTVYHRLLYHDPEAQHMHAHTASREAVLFDEANTLMFEATHTVADPTMFGLFHILSSPVLHERLLAEIRTVWPNAPAEGAPPSLEALETLPLLTATIKESLRMAPGIASPLYRVTPAEGAVIAGRGVPAGTTVGMSIYHVHHNEALFANPEHFDPDRWLLQPKEQREGLDQWFVAFSRGPRSCPGSNLAWCEMYILLSTMLHNFDLRLDRTTANDLAWRDCLVPYFTGRHLHAWCLPSKG</sequence>